<dbReference type="AlphaFoldDB" id="A0A931PVL8"/>
<accession>A0A931PVL8</accession>
<reference evidence="1" key="1">
    <citation type="submission" date="2020-07" db="EMBL/GenBank/DDBJ databases">
        <title>Huge and variable diversity of episymbiotic CPR bacteria and DPANN archaea in groundwater ecosystems.</title>
        <authorList>
            <person name="He C.Y."/>
            <person name="Keren R."/>
            <person name="Whittaker M."/>
            <person name="Farag I.F."/>
            <person name="Doudna J."/>
            <person name="Cate J.H.D."/>
            <person name="Banfield J.F."/>
        </authorList>
    </citation>
    <scope>NUCLEOTIDE SEQUENCE</scope>
    <source>
        <strain evidence="1">NC_groundwater_17_Pr7_B-0.1um_64_12</strain>
    </source>
</reference>
<protein>
    <submittedName>
        <fullName evidence="1">Uncharacterized protein</fullName>
    </submittedName>
</protein>
<proteinExistence type="predicted"/>
<name>A0A931PVL8_FIMGI</name>
<gene>
    <name evidence="1" type="ORF">HYR64_01240</name>
</gene>
<evidence type="ECO:0000313" key="2">
    <source>
        <dbReference type="Proteomes" id="UP000727962"/>
    </source>
</evidence>
<dbReference type="Proteomes" id="UP000727962">
    <property type="component" value="Unassembled WGS sequence"/>
</dbReference>
<comment type="caution">
    <text evidence="1">The sequence shown here is derived from an EMBL/GenBank/DDBJ whole genome shotgun (WGS) entry which is preliminary data.</text>
</comment>
<dbReference type="EMBL" id="JACOSL010000007">
    <property type="protein sequence ID" value="MBI1755716.1"/>
    <property type="molecule type" value="Genomic_DNA"/>
</dbReference>
<evidence type="ECO:0000313" key="1">
    <source>
        <dbReference type="EMBL" id="MBI1755716.1"/>
    </source>
</evidence>
<organism evidence="1 2">
    <name type="scientific">Fimbriimonas ginsengisoli</name>
    <dbReference type="NCBI Taxonomy" id="1005039"/>
    <lineage>
        <taxon>Bacteria</taxon>
        <taxon>Bacillati</taxon>
        <taxon>Armatimonadota</taxon>
        <taxon>Fimbriimonadia</taxon>
        <taxon>Fimbriimonadales</taxon>
        <taxon>Fimbriimonadaceae</taxon>
        <taxon>Fimbriimonas</taxon>
    </lineage>
</organism>
<sequence>MRRKGLLFAATAIVIIGLATWLVMRAGPSRMARLHEDFQEQIRLARKEGLATEPADLDRLGFVPDDQNAAPLYNAIFKKIAAEPWGAKTALWRHDAMRPDVPGTVNVARADLVPFQTAFDDLRIASKRPGCDFKRNWRRMNVHWSVPGWFRLAVRGLCKSAHLDSVDGKTEQAANDLETAARMAHHLGLCPDPIMSSQSLALTSEVQDTVWQVAQERTDLPSLRAARQALGACELPRPLHESIGGQIVTLSELAMATEEDFGRLNGLGRIRSQYRLGKERDAIDHLGDYALDVVALQAIRKQYAALKAGSEVGPRARHRQEEVNSWMAGQKDLDLTVFARDPDRAVIELDIALLVEKFTRSLARTRAMLVGISLLERRAKDGQFPQTLPDVGEIGMDPLTDKPWVYRREGNGFRLSSARMPSSETGRVRPLEFVFPRPAPRAGVK</sequence>